<sequence length="524" mass="61268">MRLTGLVTSNMPKHWIGQINQSSPAYQMDPKMQPNENLFLFQGERKFVIYLPHYEPEISETTKKFSSSQERLMDQIPRNDDVELCRKRQKIPNQQGCTNLNDDILLEILLRLPDFKCIVECAYVCKRWFSIISHSKAYFSRRFNYYHRHKRLSNSSQSSSPSLPFTLLFTHSYLPEFNLSMEYFSERSKILDYGQIPALQFLLSSKNRAYLWSSFEDLLLVELFPGQRFCICNPFTRQLVVLPKPPDPFHEYEYSRSFYLQRRYALVVSDYSKTQYKVVKISMGTVDSISIPPHLLHLTIFSSETGQWSHSTLNFPEMLTIFNESEDRTAIVGSNGVIYWPYGLRKTEGIVAFALDVCSKQHRLIGLPKELGRYSNSRVHVGVVRGRVRVAQFYWCKKKQLFVFKAWELFDDGEMCSWNLVHHHDEMMMKFECCISSSSLLAIHALHPDDGDVFFFSHSNKFAKAKEEIKIFQCKIRSQNENRIETLVHIPPKISLAKLRVNPIIHPWWPTQIFPLNHPSPSST</sequence>
<comment type="caution">
    <text evidence="2">The sequence shown here is derived from an EMBL/GenBank/DDBJ whole genome shotgun (WGS) entry which is preliminary data.</text>
</comment>
<dbReference type="InterPro" id="IPR001810">
    <property type="entry name" value="F-box_dom"/>
</dbReference>
<accession>A0A7J6E823</accession>
<dbReference type="InterPro" id="IPR036047">
    <property type="entry name" value="F-box-like_dom_sf"/>
</dbReference>
<proteinExistence type="predicted"/>
<dbReference type="EMBL" id="JAATIP010000286">
    <property type="protein sequence ID" value="KAF4353990.1"/>
    <property type="molecule type" value="Genomic_DNA"/>
</dbReference>
<protein>
    <recommendedName>
        <fullName evidence="1">F-box domain-containing protein</fullName>
    </recommendedName>
</protein>
<evidence type="ECO:0000313" key="4">
    <source>
        <dbReference type="Proteomes" id="UP000525078"/>
    </source>
</evidence>
<dbReference type="SUPFAM" id="SSF81383">
    <property type="entry name" value="F-box domain"/>
    <property type="match status" value="1"/>
</dbReference>
<reference evidence="4 5" key="1">
    <citation type="journal article" date="2020" name="bioRxiv">
        <title>Sequence and annotation of 42 cannabis genomes reveals extensive copy number variation in cannabinoid synthesis and pathogen resistance genes.</title>
        <authorList>
            <person name="Mckernan K.J."/>
            <person name="Helbert Y."/>
            <person name="Kane L.T."/>
            <person name="Ebling H."/>
            <person name="Zhang L."/>
            <person name="Liu B."/>
            <person name="Eaton Z."/>
            <person name="Mclaughlin S."/>
            <person name="Kingan S."/>
            <person name="Baybayan P."/>
            <person name="Concepcion G."/>
            <person name="Jordan M."/>
            <person name="Riva A."/>
            <person name="Barbazuk W."/>
            <person name="Harkins T."/>
        </authorList>
    </citation>
    <scope>NUCLEOTIDE SEQUENCE [LARGE SCALE GENOMIC DNA]</scope>
    <source>
        <strain evidence="4 5">cv. Jamaican Lion 4</strain>
        <strain evidence="3">Father</strain>
        <strain evidence="2">Mother</strain>
        <tissue evidence="2">Leaf</tissue>
    </source>
</reference>
<dbReference type="InterPro" id="IPR055290">
    <property type="entry name" value="At3g26010-like"/>
</dbReference>
<dbReference type="Gene3D" id="1.20.1280.50">
    <property type="match status" value="1"/>
</dbReference>
<evidence type="ECO:0000259" key="1">
    <source>
        <dbReference type="SMART" id="SM00256"/>
    </source>
</evidence>
<dbReference type="Proteomes" id="UP000583929">
    <property type="component" value="Unassembled WGS sequence"/>
</dbReference>
<dbReference type="Pfam" id="PF24750">
    <property type="entry name" value="b-prop_At3g26010-like"/>
    <property type="match status" value="1"/>
</dbReference>
<keyword evidence="5" id="KW-1185">Reference proteome</keyword>
<dbReference type="SMART" id="SM00256">
    <property type="entry name" value="FBOX"/>
    <property type="match status" value="1"/>
</dbReference>
<name>A0A7J6E823_CANSA</name>
<dbReference type="AlphaFoldDB" id="A0A7J6E823"/>
<dbReference type="EMBL" id="JAATIQ010000148">
    <property type="protein sequence ID" value="KAF4377082.1"/>
    <property type="molecule type" value="Genomic_DNA"/>
</dbReference>
<dbReference type="PANTHER" id="PTHR35546:SF130">
    <property type="entry name" value="EXPRESSED PROTEIN"/>
    <property type="match status" value="1"/>
</dbReference>
<feature type="domain" description="F-box" evidence="1">
    <location>
        <begin position="100"/>
        <end position="141"/>
    </location>
</feature>
<evidence type="ECO:0000313" key="5">
    <source>
        <dbReference type="Proteomes" id="UP000583929"/>
    </source>
</evidence>
<dbReference type="Proteomes" id="UP000525078">
    <property type="component" value="Unassembled WGS sequence"/>
</dbReference>
<dbReference type="InterPro" id="IPR056592">
    <property type="entry name" value="Beta-prop_At3g26010-like"/>
</dbReference>
<dbReference type="Pfam" id="PF12937">
    <property type="entry name" value="F-box-like"/>
    <property type="match status" value="1"/>
</dbReference>
<evidence type="ECO:0000313" key="3">
    <source>
        <dbReference type="EMBL" id="KAF4377082.1"/>
    </source>
</evidence>
<evidence type="ECO:0000313" key="2">
    <source>
        <dbReference type="EMBL" id="KAF4353990.1"/>
    </source>
</evidence>
<dbReference type="PANTHER" id="PTHR35546">
    <property type="entry name" value="F-BOX PROTEIN INTERACTION DOMAIN PROTEIN-RELATED"/>
    <property type="match status" value="1"/>
</dbReference>
<organism evidence="2 4">
    <name type="scientific">Cannabis sativa</name>
    <name type="common">Hemp</name>
    <name type="synonym">Marijuana</name>
    <dbReference type="NCBI Taxonomy" id="3483"/>
    <lineage>
        <taxon>Eukaryota</taxon>
        <taxon>Viridiplantae</taxon>
        <taxon>Streptophyta</taxon>
        <taxon>Embryophyta</taxon>
        <taxon>Tracheophyta</taxon>
        <taxon>Spermatophyta</taxon>
        <taxon>Magnoliopsida</taxon>
        <taxon>eudicotyledons</taxon>
        <taxon>Gunneridae</taxon>
        <taxon>Pentapetalae</taxon>
        <taxon>rosids</taxon>
        <taxon>fabids</taxon>
        <taxon>Rosales</taxon>
        <taxon>Cannabaceae</taxon>
        <taxon>Cannabis</taxon>
    </lineage>
</organism>
<gene>
    <name evidence="2" type="ORF">F8388_011158</name>
    <name evidence="3" type="ORF">G4B88_023868</name>
</gene>